<comment type="caution">
    <text evidence="1">The sequence shown here is derived from an EMBL/GenBank/DDBJ whole genome shotgun (WGS) entry which is preliminary data.</text>
</comment>
<dbReference type="AlphaFoldDB" id="A0AA38FN04"/>
<dbReference type="Proteomes" id="UP000824469">
    <property type="component" value="Unassembled WGS sequence"/>
</dbReference>
<proteinExistence type="predicted"/>
<gene>
    <name evidence="1" type="ORF">KI387_035240</name>
</gene>
<name>A0AA38FN04_TAXCH</name>
<evidence type="ECO:0000313" key="2">
    <source>
        <dbReference type="Proteomes" id="UP000824469"/>
    </source>
</evidence>
<evidence type="ECO:0000313" key="1">
    <source>
        <dbReference type="EMBL" id="KAH9307329.1"/>
    </source>
</evidence>
<sequence length="103" mass="10824">MPHAQNPPQPSVIPPTVKEVVEIDTLHVLRSLTDTLAQHSSQITSSDVGGGTSSSTPHHCGSCGVICITGETSFAGSHDLFFTDLMMEYVFGSVVPNVTGLSQ</sequence>
<dbReference type="EMBL" id="JAHRHJ020000007">
    <property type="protein sequence ID" value="KAH9307329.1"/>
    <property type="molecule type" value="Genomic_DNA"/>
</dbReference>
<keyword evidence="2" id="KW-1185">Reference proteome</keyword>
<accession>A0AA38FN04</accession>
<feature type="non-terminal residue" evidence="1">
    <location>
        <position position="103"/>
    </location>
</feature>
<reference evidence="1 2" key="1">
    <citation type="journal article" date="2021" name="Nat. Plants">
        <title>The Taxus genome provides insights into paclitaxel biosynthesis.</title>
        <authorList>
            <person name="Xiong X."/>
            <person name="Gou J."/>
            <person name="Liao Q."/>
            <person name="Li Y."/>
            <person name="Zhou Q."/>
            <person name="Bi G."/>
            <person name="Li C."/>
            <person name="Du R."/>
            <person name="Wang X."/>
            <person name="Sun T."/>
            <person name="Guo L."/>
            <person name="Liang H."/>
            <person name="Lu P."/>
            <person name="Wu Y."/>
            <person name="Zhang Z."/>
            <person name="Ro D.K."/>
            <person name="Shang Y."/>
            <person name="Huang S."/>
            <person name="Yan J."/>
        </authorList>
    </citation>
    <scope>NUCLEOTIDE SEQUENCE [LARGE SCALE GENOMIC DNA]</scope>
    <source>
        <strain evidence="1">Ta-2019</strain>
    </source>
</reference>
<organism evidence="1 2">
    <name type="scientific">Taxus chinensis</name>
    <name type="common">Chinese yew</name>
    <name type="synonym">Taxus wallichiana var. chinensis</name>
    <dbReference type="NCBI Taxonomy" id="29808"/>
    <lineage>
        <taxon>Eukaryota</taxon>
        <taxon>Viridiplantae</taxon>
        <taxon>Streptophyta</taxon>
        <taxon>Embryophyta</taxon>
        <taxon>Tracheophyta</taxon>
        <taxon>Spermatophyta</taxon>
        <taxon>Pinopsida</taxon>
        <taxon>Pinidae</taxon>
        <taxon>Conifers II</taxon>
        <taxon>Cupressales</taxon>
        <taxon>Taxaceae</taxon>
        <taxon>Taxus</taxon>
    </lineage>
</organism>
<protein>
    <submittedName>
        <fullName evidence="1">Uncharacterized protein</fullName>
    </submittedName>
</protein>